<gene>
    <name evidence="5" type="ORF">BCD7_0022</name>
</gene>
<dbReference type="GO" id="GO:0046654">
    <property type="term" value="P:tetrahydrofolate biosynthetic process"/>
    <property type="evidence" value="ECO:0007669"/>
    <property type="project" value="InterPro"/>
</dbReference>
<proteinExistence type="predicted"/>
<dbReference type="PANTHER" id="PTHR11109:SF7">
    <property type="entry name" value="GTP CYCLOHYDROLASE 1"/>
    <property type="match status" value="1"/>
</dbReference>
<dbReference type="SUPFAM" id="SSF55620">
    <property type="entry name" value="Tetrahydrobiopterin biosynthesis enzymes-like"/>
    <property type="match status" value="1"/>
</dbReference>
<dbReference type="InterPro" id="IPR043133">
    <property type="entry name" value="GTP-CH-I_C/QueF"/>
</dbReference>
<dbReference type="GO" id="GO:0005525">
    <property type="term" value="F:GTP binding"/>
    <property type="evidence" value="ECO:0007669"/>
    <property type="project" value="TreeGrafter"/>
</dbReference>
<dbReference type="GO" id="GO:0008270">
    <property type="term" value="F:zinc ion binding"/>
    <property type="evidence" value="ECO:0007669"/>
    <property type="project" value="TreeGrafter"/>
</dbReference>
<sequence length="185" mass="21182">MKKVNRETIEVHYSGIMRELGIERNADNADTPLRVAKALIEMTENEGKDPYEELAPICTTFECVGSSLVEQDGITISSMCSHHHLPFIGKVYIRYIPGAKIIGLSKFARIAEWFAKKPQVQEDLTTEIYDFLIEILQPEALEVEIYDCIHTCMCARGVRSEATTTTRRIYRPDVFERYYARGGRK</sequence>
<dbReference type="GO" id="GO:0006729">
    <property type="term" value="P:tetrahydrobiopterin biosynthetic process"/>
    <property type="evidence" value="ECO:0007669"/>
    <property type="project" value="TreeGrafter"/>
</dbReference>
<evidence type="ECO:0000313" key="6">
    <source>
        <dbReference type="Proteomes" id="UP000006298"/>
    </source>
</evidence>
<dbReference type="GeneID" id="14011541"/>
<dbReference type="PANTHER" id="PTHR11109">
    <property type="entry name" value="GTP CYCLOHYDROLASE I"/>
    <property type="match status" value="1"/>
</dbReference>
<evidence type="ECO:0000256" key="2">
    <source>
        <dbReference type="ARBA" id="ARBA00012715"/>
    </source>
</evidence>
<dbReference type="Pfam" id="PF01227">
    <property type="entry name" value="GTP_cyclohydroI"/>
    <property type="match status" value="1"/>
</dbReference>
<dbReference type="UniPathway" id="UPA00848">
    <property type="reaction ID" value="UER00151"/>
</dbReference>
<dbReference type="InterPro" id="IPR020602">
    <property type="entry name" value="GTP_CycHdrlase_I_dom"/>
</dbReference>
<protein>
    <recommendedName>
        <fullName evidence="2">GTP cyclohydrolase I</fullName>
        <ecNumber evidence="2">3.5.4.16</ecNumber>
    </recommendedName>
</protein>
<keyword evidence="3 5" id="KW-0378">Hydrolase</keyword>
<reference evidence="5 6" key="1">
    <citation type="submission" date="2011-09" db="EMBL/GenBank/DDBJ databases">
        <title>Complete Genome Sequence of Bacillus cereus Bacteriophage BCD7.</title>
        <authorList>
            <person name="Lee J.-H."/>
            <person name="Shin H."/>
            <person name="Son B."/>
            <person name="Ryu S."/>
        </authorList>
    </citation>
    <scope>NUCLEOTIDE SEQUENCE [LARGE SCALE GENOMIC DNA]</scope>
</reference>
<dbReference type="InterPro" id="IPR001474">
    <property type="entry name" value="GTP_CycHdrlase_I"/>
</dbReference>
<evidence type="ECO:0000256" key="3">
    <source>
        <dbReference type="ARBA" id="ARBA00022801"/>
    </source>
</evidence>
<dbReference type="Gene3D" id="3.30.1130.10">
    <property type="match status" value="1"/>
</dbReference>
<dbReference type="GO" id="GO:0003934">
    <property type="term" value="F:GTP cyclohydrolase I activity"/>
    <property type="evidence" value="ECO:0007669"/>
    <property type="project" value="UniProtKB-EC"/>
</dbReference>
<dbReference type="EC" id="3.5.4.16" evidence="2"/>
<dbReference type="OrthoDB" id="9799at10239"/>
<comment type="pathway">
    <text evidence="1">Cofactor biosynthesis; 7,8-dihydroneopterin triphosphate biosynthesis; 7,8-dihydroneopterin triphosphate from GTP: step 1/1.</text>
</comment>
<evidence type="ECO:0000313" key="5">
    <source>
        <dbReference type="EMBL" id="AEZ50469.1"/>
    </source>
</evidence>
<dbReference type="KEGG" id="vg:14011541"/>
<evidence type="ECO:0000256" key="1">
    <source>
        <dbReference type="ARBA" id="ARBA00005080"/>
    </source>
</evidence>
<feature type="domain" description="GTP cyclohydrolase I" evidence="4">
    <location>
        <begin position="10"/>
        <end position="170"/>
    </location>
</feature>
<organism evidence="5 6">
    <name type="scientific">Bacillus phage BCD7</name>
    <dbReference type="NCBI Taxonomy" id="1136534"/>
    <lineage>
        <taxon>Viruses</taxon>
        <taxon>Duplodnaviria</taxon>
        <taxon>Heunggongvirae</taxon>
        <taxon>Uroviricota</taxon>
        <taxon>Caudoviricetes</taxon>
        <taxon>Becedseptimavirus</taxon>
        <taxon>Becedseptimavirus BCD7</taxon>
    </lineage>
</organism>
<keyword evidence="6" id="KW-1185">Reference proteome</keyword>
<name>J9PV58_9CAUD</name>
<evidence type="ECO:0000259" key="4">
    <source>
        <dbReference type="Pfam" id="PF01227"/>
    </source>
</evidence>
<dbReference type="EMBL" id="JN712910">
    <property type="protein sequence ID" value="AEZ50469.1"/>
    <property type="molecule type" value="Genomic_DNA"/>
</dbReference>
<accession>J9PV58</accession>
<dbReference type="Proteomes" id="UP000006298">
    <property type="component" value="Segment"/>
</dbReference>
<dbReference type="RefSeq" id="YP_007005873.1">
    <property type="nucleotide sequence ID" value="NC_019515.1"/>
</dbReference>